<dbReference type="EMBL" id="MN740152">
    <property type="protein sequence ID" value="QHT89741.1"/>
    <property type="molecule type" value="Genomic_DNA"/>
</dbReference>
<protein>
    <submittedName>
        <fullName evidence="1">Uncharacterized protein</fullName>
    </submittedName>
</protein>
<proteinExistence type="predicted"/>
<evidence type="ECO:0000313" key="1">
    <source>
        <dbReference type="EMBL" id="QHT89741.1"/>
    </source>
</evidence>
<accession>A0A6C0I9P1</accession>
<sequence length="304" mass="34355">MIDQRLTKHLYRVDEACASFRKAIRGARYNDALAWVTELFASGCLGEVNVVLFEMWIFLVGCEDIGWLKRWYSCDQSLVAIQKATVSLIYAINERKHVDLITSLIKGSTPTPEPKTTPVAPRFVKILKNLEKSSSYSYKPAVQACINLAQSKGVKVRPYKDIDLGKFEVTPVETLKVSHLNIYGLSERGRMKISENTLWEVRGDIVETLLQKGTPYWQEALKGYDPEDPDCMEAFAVKHFPNDIPDEWSLAKQERTHGKGSLFESEEGASLVKFCRGFFAGTSLDINIIPHKKITGSTLFECFC</sequence>
<dbReference type="AlphaFoldDB" id="A0A6C0I9P1"/>
<reference evidence="1" key="1">
    <citation type="journal article" date="2020" name="Nature">
        <title>Giant virus diversity and host interactions through global metagenomics.</title>
        <authorList>
            <person name="Schulz F."/>
            <person name="Roux S."/>
            <person name="Paez-Espino D."/>
            <person name="Jungbluth S."/>
            <person name="Walsh D.A."/>
            <person name="Denef V.J."/>
            <person name="McMahon K.D."/>
            <person name="Konstantinidis K.T."/>
            <person name="Eloe-Fadrosh E.A."/>
            <person name="Kyrpides N.C."/>
            <person name="Woyke T."/>
        </authorList>
    </citation>
    <scope>NUCLEOTIDE SEQUENCE</scope>
    <source>
        <strain evidence="1">GVMAG-M-3300023184-62</strain>
    </source>
</reference>
<organism evidence="1">
    <name type="scientific">viral metagenome</name>
    <dbReference type="NCBI Taxonomy" id="1070528"/>
    <lineage>
        <taxon>unclassified sequences</taxon>
        <taxon>metagenomes</taxon>
        <taxon>organismal metagenomes</taxon>
    </lineage>
</organism>
<name>A0A6C0I9P1_9ZZZZ</name>